<proteinExistence type="predicted"/>
<dbReference type="SUPFAM" id="SSF54909">
    <property type="entry name" value="Dimeric alpha+beta barrel"/>
    <property type="match status" value="1"/>
</dbReference>
<evidence type="ECO:0000313" key="3">
    <source>
        <dbReference type="Proteomes" id="UP000075321"/>
    </source>
</evidence>
<dbReference type="EMBL" id="LTAZ01000004">
    <property type="protein sequence ID" value="KYH26263.1"/>
    <property type="molecule type" value="Genomic_DNA"/>
</dbReference>
<dbReference type="AlphaFoldDB" id="A0A151AF77"/>
<feature type="domain" description="Transcription regulator AsnC/Lrp ligand binding" evidence="1">
    <location>
        <begin position="6"/>
        <end position="75"/>
    </location>
</feature>
<name>A0A151AF77_9EURY</name>
<accession>A0A151AF77</accession>
<dbReference type="PATRIC" id="fig|1008153.3.peg.1369"/>
<evidence type="ECO:0000313" key="2">
    <source>
        <dbReference type="EMBL" id="KYH26263.1"/>
    </source>
</evidence>
<dbReference type="Pfam" id="PF01037">
    <property type="entry name" value="AsnC_trans_reg"/>
    <property type="match status" value="1"/>
</dbReference>
<gene>
    <name evidence="2" type="ORF">HAPAU_13580</name>
</gene>
<dbReference type="OrthoDB" id="8865at2157"/>
<reference evidence="2 3" key="1">
    <citation type="submission" date="2016-02" db="EMBL/GenBank/DDBJ databases">
        <title>Genome sequence of Halalkalicoccus paucihalophilus DSM 24557.</title>
        <authorList>
            <person name="Poehlein A."/>
            <person name="Daniel R."/>
        </authorList>
    </citation>
    <scope>NUCLEOTIDE SEQUENCE [LARGE SCALE GENOMIC DNA]</scope>
    <source>
        <strain evidence="2 3">DSM 24557</strain>
    </source>
</reference>
<sequence>MVKAYVMVKANTGEADRLKNAIEEIEGVNEAHIVAGDVDIIAKLSVDSPAQVKVISADGIQGISGVEDTRTYIAMD</sequence>
<keyword evidence="3" id="KW-1185">Reference proteome</keyword>
<evidence type="ECO:0000259" key="1">
    <source>
        <dbReference type="Pfam" id="PF01037"/>
    </source>
</evidence>
<dbReference type="RefSeq" id="WP_066380849.1">
    <property type="nucleotide sequence ID" value="NZ_LTAZ01000004.1"/>
</dbReference>
<dbReference type="Gene3D" id="3.30.70.920">
    <property type="match status" value="1"/>
</dbReference>
<protein>
    <submittedName>
        <fullName evidence="2">Leucine-responsive transcriptional regulator</fullName>
    </submittedName>
</protein>
<comment type="caution">
    <text evidence="2">The sequence shown here is derived from an EMBL/GenBank/DDBJ whole genome shotgun (WGS) entry which is preliminary data.</text>
</comment>
<dbReference type="Proteomes" id="UP000075321">
    <property type="component" value="Unassembled WGS sequence"/>
</dbReference>
<organism evidence="2 3">
    <name type="scientific">Halalkalicoccus paucihalophilus</name>
    <dbReference type="NCBI Taxonomy" id="1008153"/>
    <lineage>
        <taxon>Archaea</taxon>
        <taxon>Methanobacteriati</taxon>
        <taxon>Methanobacteriota</taxon>
        <taxon>Stenosarchaea group</taxon>
        <taxon>Halobacteria</taxon>
        <taxon>Halobacteriales</taxon>
        <taxon>Halococcaceae</taxon>
        <taxon>Halalkalicoccus</taxon>
    </lineage>
</organism>
<dbReference type="InterPro" id="IPR011008">
    <property type="entry name" value="Dimeric_a/b-barrel"/>
</dbReference>
<dbReference type="InterPro" id="IPR019887">
    <property type="entry name" value="Tscrpt_reg_AsnC/Lrp_C"/>
</dbReference>